<reference evidence="1 2" key="2">
    <citation type="submission" date="2018-11" db="EMBL/GenBank/DDBJ databases">
        <authorList>
            <consortium name="Pathogen Informatics"/>
        </authorList>
    </citation>
    <scope>NUCLEOTIDE SEQUENCE [LARGE SCALE GENOMIC DNA]</scope>
    <source>
        <strain evidence="1 2">NST_G2</strain>
    </source>
</reference>
<dbReference type="Proteomes" id="UP000275846">
    <property type="component" value="Unassembled WGS sequence"/>
</dbReference>
<dbReference type="AlphaFoldDB" id="A0A183T7R8"/>
<evidence type="ECO:0000313" key="2">
    <source>
        <dbReference type="Proteomes" id="UP000275846"/>
    </source>
</evidence>
<evidence type="ECO:0000313" key="3">
    <source>
        <dbReference type="WBParaSite" id="SSLN_0001298601-mRNA-1"/>
    </source>
</evidence>
<sequence>MMARVTDNGTISEAFALTNGVKHGCILVPTLFSLMFSDMLTDAYREERSGIRVTYRWDSRLFNQRQMHFRSRVSTAHINVNGTQLKSADTFTYLSSNLSRSTKIDD</sequence>
<keyword evidence="2" id="KW-1185">Reference proteome</keyword>
<protein>
    <submittedName>
        <fullName evidence="3">Reverse transcriptase domain-containing protein</fullName>
    </submittedName>
</protein>
<accession>A0A183T7R8</accession>
<dbReference type="EMBL" id="UYSU01037330">
    <property type="protein sequence ID" value="VDL98901.1"/>
    <property type="molecule type" value="Genomic_DNA"/>
</dbReference>
<evidence type="ECO:0000313" key="1">
    <source>
        <dbReference type="EMBL" id="VDL98901.1"/>
    </source>
</evidence>
<organism evidence="3">
    <name type="scientific">Schistocephalus solidus</name>
    <name type="common">Tapeworm</name>
    <dbReference type="NCBI Taxonomy" id="70667"/>
    <lineage>
        <taxon>Eukaryota</taxon>
        <taxon>Metazoa</taxon>
        <taxon>Spiralia</taxon>
        <taxon>Lophotrochozoa</taxon>
        <taxon>Platyhelminthes</taxon>
        <taxon>Cestoda</taxon>
        <taxon>Eucestoda</taxon>
        <taxon>Diphyllobothriidea</taxon>
        <taxon>Diphyllobothriidae</taxon>
        <taxon>Schistocephalus</taxon>
    </lineage>
</organism>
<reference evidence="3" key="1">
    <citation type="submission" date="2016-06" db="UniProtKB">
        <authorList>
            <consortium name="WormBaseParasite"/>
        </authorList>
    </citation>
    <scope>IDENTIFICATION</scope>
</reference>
<proteinExistence type="predicted"/>
<gene>
    <name evidence="1" type="ORF">SSLN_LOCUS12516</name>
</gene>
<dbReference type="WBParaSite" id="SSLN_0001298601-mRNA-1">
    <property type="protein sequence ID" value="SSLN_0001298601-mRNA-1"/>
    <property type="gene ID" value="SSLN_0001298601"/>
</dbReference>
<name>A0A183T7R8_SCHSO</name>
<dbReference type="OrthoDB" id="425014at2759"/>